<keyword evidence="2" id="KW-1185">Reference proteome</keyword>
<gene>
    <name evidence="1" type="ORF">ELQ92_00735</name>
</gene>
<protein>
    <submittedName>
        <fullName evidence="1">Pentapeptide repeat-containing protein</fullName>
    </submittedName>
</protein>
<dbReference type="SUPFAM" id="SSF141571">
    <property type="entry name" value="Pentapeptide repeat-like"/>
    <property type="match status" value="1"/>
</dbReference>
<dbReference type="AlphaFoldDB" id="A0A444QGR0"/>
<dbReference type="Pfam" id="PF00805">
    <property type="entry name" value="Pentapeptide"/>
    <property type="match status" value="1"/>
</dbReference>
<dbReference type="InterPro" id="IPR001646">
    <property type="entry name" value="5peptide_repeat"/>
</dbReference>
<dbReference type="PANTHER" id="PTHR14136:SF37">
    <property type="entry name" value="PENTAPEPTIDE REPEAT-CONTAINING PROTEIN"/>
    <property type="match status" value="1"/>
</dbReference>
<evidence type="ECO:0000313" key="2">
    <source>
        <dbReference type="Proteomes" id="UP000288603"/>
    </source>
</evidence>
<dbReference type="EMBL" id="RZNC01000001">
    <property type="protein sequence ID" value="RWZ68698.1"/>
    <property type="molecule type" value="Genomic_DNA"/>
</dbReference>
<dbReference type="Gene3D" id="2.160.20.80">
    <property type="entry name" value="E3 ubiquitin-protein ligase SopA"/>
    <property type="match status" value="1"/>
</dbReference>
<comment type="caution">
    <text evidence="1">The sequence shown here is derived from an EMBL/GenBank/DDBJ whole genome shotgun (WGS) entry which is preliminary data.</text>
</comment>
<organism evidence="1 2">
    <name type="scientific">Labedella populi</name>
    <dbReference type="NCBI Taxonomy" id="2498850"/>
    <lineage>
        <taxon>Bacteria</taxon>
        <taxon>Bacillati</taxon>
        <taxon>Actinomycetota</taxon>
        <taxon>Actinomycetes</taxon>
        <taxon>Micrococcales</taxon>
        <taxon>Microbacteriaceae</taxon>
        <taxon>Labedella</taxon>
    </lineage>
</organism>
<reference evidence="1 2" key="1">
    <citation type="submission" date="2018-12" db="EMBL/GenBank/DDBJ databases">
        <authorList>
            <person name="Li F."/>
        </authorList>
    </citation>
    <scope>NUCLEOTIDE SEQUENCE [LARGE SCALE GENOMIC DNA]</scope>
    <source>
        <strain evidence="1 2">8H24J-4-2</strain>
    </source>
</reference>
<proteinExistence type="predicted"/>
<dbReference type="InterPro" id="IPR051082">
    <property type="entry name" value="Pentapeptide-BTB/POZ_domain"/>
</dbReference>
<evidence type="ECO:0000313" key="1">
    <source>
        <dbReference type="EMBL" id="RWZ68698.1"/>
    </source>
</evidence>
<sequence length="270" mass="28860">MLKADCASCVGLCCVALAFARSADFAIDKPAGDPCVNLADDDACRIHDRLRPSGFRGCTVFDCFGAGQHVAQSTFGGASWRGDAGLRRSMFAVFPIMREVYELLWYLNEAVALSPRLEGGLGDEVLRVLAATERIADGAPAEVLGTDVATHRDVVVELLGRVSEALRAAAPKPAGKRHKKVGPRSDLMGARLAGADLRAVNLRGSYLIAADLQRADLGFADLIGADLRDTDLRGADLSTALFVTQPQLESARGDALTRLPPMLHRPAHWI</sequence>
<dbReference type="Proteomes" id="UP000288603">
    <property type="component" value="Unassembled WGS sequence"/>
</dbReference>
<dbReference type="PANTHER" id="PTHR14136">
    <property type="entry name" value="BTB_POZ DOMAIN-CONTAINING PROTEIN KCTD9"/>
    <property type="match status" value="1"/>
</dbReference>
<accession>A0A444QGR0</accession>
<dbReference type="OrthoDB" id="154708at2"/>
<name>A0A444QGR0_9MICO</name>